<sequence>MQFHLFFDYSFRSFETFIFFVLFFSFKTSFLMKRVSMICEKYNNYYDYYVLLSISFRKIFAYLLKQMKVISNQRSQKDIVSFLFLFCHHCSYFATSGDDMKNVNKYLKAVDFVNRESQTPIDDNNVFMVSSLYVGFDHEVNLTATITMVARYDDLHRTFPCLSHFQKEGLLQHRLRELLQEYAFYQPDIGNSVHVLCCCQFIVVLDGYAAFKAKSKEKEI</sequence>
<dbReference type="AlphaFoldDB" id="X6LG35"/>
<evidence type="ECO:0000313" key="3">
    <source>
        <dbReference type="Proteomes" id="UP000023152"/>
    </source>
</evidence>
<dbReference type="OrthoDB" id="289721at2759"/>
<dbReference type="EMBL" id="ASPP01041345">
    <property type="protein sequence ID" value="ETO00326.1"/>
    <property type="molecule type" value="Genomic_DNA"/>
</dbReference>
<name>X6LG35_RETFI</name>
<reference evidence="2 3" key="1">
    <citation type="journal article" date="2013" name="Curr. Biol.">
        <title>The Genome of the Foraminiferan Reticulomyxa filosa.</title>
        <authorList>
            <person name="Glockner G."/>
            <person name="Hulsmann N."/>
            <person name="Schleicher M."/>
            <person name="Noegel A.A."/>
            <person name="Eichinger L."/>
            <person name="Gallinger C."/>
            <person name="Pawlowski J."/>
            <person name="Sierra R."/>
            <person name="Euteneuer U."/>
            <person name="Pillet L."/>
            <person name="Moustafa A."/>
            <person name="Platzer M."/>
            <person name="Groth M."/>
            <person name="Szafranski K."/>
            <person name="Schliwa M."/>
        </authorList>
    </citation>
    <scope>NUCLEOTIDE SEQUENCE [LARGE SCALE GENOMIC DNA]</scope>
</reference>
<proteinExistence type="predicted"/>
<evidence type="ECO:0000256" key="1">
    <source>
        <dbReference type="SAM" id="Phobius"/>
    </source>
</evidence>
<dbReference type="Proteomes" id="UP000023152">
    <property type="component" value="Unassembled WGS sequence"/>
</dbReference>
<dbReference type="InterPro" id="IPR035969">
    <property type="entry name" value="Rab-GAP_TBC_sf"/>
</dbReference>
<keyword evidence="1" id="KW-0472">Membrane</keyword>
<gene>
    <name evidence="2" type="ORF">RFI_37122</name>
</gene>
<keyword evidence="1" id="KW-1133">Transmembrane helix</keyword>
<keyword evidence="1" id="KW-0812">Transmembrane</keyword>
<dbReference type="SUPFAM" id="SSF47923">
    <property type="entry name" value="Ypt/Rab-GAP domain of gyp1p"/>
    <property type="match status" value="1"/>
</dbReference>
<dbReference type="Gene3D" id="1.10.8.270">
    <property type="entry name" value="putative rabgap domain of human tbc1 domain family member 14 like domains"/>
    <property type="match status" value="1"/>
</dbReference>
<accession>X6LG35</accession>
<evidence type="ECO:0000313" key="2">
    <source>
        <dbReference type="EMBL" id="ETO00326.1"/>
    </source>
</evidence>
<protein>
    <submittedName>
        <fullName evidence="2">Uncharacterized protein</fullName>
    </submittedName>
</protein>
<keyword evidence="3" id="KW-1185">Reference proteome</keyword>
<comment type="caution">
    <text evidence="2">The sequence shown here is derived from an EMBL/GenBank/DDBJ whole genome shotgun (WGS) entry which is preliminary data.</text>
</comment>
<feature type="transmembrane region" description="Helical" evidence="1">
    <location>
        <begin position="9"/>
        <end position="26"/>
    </location>
</feature>
<organism evidence="2 3">
    <name type="scientific">Reticulomyxa filosa</name>
    <dbReference type="NCBI Taxonomy" id="46433"/>
    <lineage>
        <taxon>Eukaryota</taxon>
        <taxon>Sar</taxon>
        <taxon>Rhizaria</taxon>
        <taxon>Retaria</taxon>
        <taxon>Foraminifera</taxon>
        <taxon>Monothalamids</taxon>
        <taxon>Reticulomyxidae</taxon>
        <taxon>Reticulomyxa</taxon>
    </lineage>
</organism>